<evidence type="ECO:0000313" key="3">
    <source>
        <dbReference type="Proteomes" id="UP001286313"/>
    </source>
</evidence>
<feature type="region of interest" description="Disordered" evidence="1">
    <location>
        <begin position="100"/>
        <end position="166"/>
    </location>
</feature>
<feature type="compositionally biased region" description="Acidic residues" evidence="1">
    <location>
        <begin position="956"/>
        <end position="966"/>
    </location>
</feature>
<dbReference type="AlphaFoldDB" id="A0AAE1BHQ1"/>
<feature type="compositionally biased region" description="Basic and acidic residues" evidence="1">
    <location>
        <begin position="116"/>
        <end position="127"/>
    </location>
</feature>
<feature type="compositionally biased region" description="Polar residues" evidence="1">
    <location>
        <begin position="569"/>
        <end position="581"/>
    </location>
</feature>
<reference evidence="2" key="1">
    <citation type="submission" date="2023-10" db="EMBL/GenBank/DDBJ databases">
        <title>Genome assemblies of two species of porcelain crab, Petrolisthes cinctipes and Petrolisthes manimaculis (Anomura: Porcellanidae).</title>
        <authorList>
            <person name="Angst P."/>
        </authorList>
    </citation>
    <scope>NUCLEOTIDE SEQUENCE</scope>
    <source>
        <strain evidence="2">PB745_01</strain>
        <tissue evidence="2">Gill</tissue>
    </source>
</reference>
<feature type="compositionally biased region" description="Basic residues" evidence="1">
    <location>
        <begin position="1017"/>
        <end position="1032"/>
    </location>
</feature>
<name>A0AAE1BHQ1_PETCI</name>
<feature type="compositionally biased region" description="Polar residues" evidence="1">
    <location>
        <begin position="129"/>
        <end position="143"/>
    </location>
</feature>
<organism evidence="2 3">
    <name type="scientific">Petrolisthes cinctipes</name>
    <name type="common">Flat porcelain crab</name>
    <dbReference type="NCBI Taxonomy" id="88211"/>
    <lineage>
        <taxon>Eukaryota</taxon>
        <taxon>Metazoa</taxon>
        <taxon>Ecdysozoa</taxon>
        <taxon>Arthropoda</taxon>
        <taxon>Crustacea</taxon>
        <taxon>Multicrustacea</taxon>
        <taxon>Malacostraca</taxon>
        <taxon>Eumalacostraca</taxon>
        <taxon>Eucarida</taxon>
        <taxon>Decapoda</taxon>
        <taxon>Pleocyemata</taxon>
        <taxon>Anomura</taxon>
        <taxon>Galatheoidea</taxon>
        <taxon>Porcellanidae</taxon>
        <taxon>Petrolisthes</taxon>
    </lineage>
</organism>
<feature type="region of interest" description="Disordered" evidence="1">
    <location>
        <begin position="942"/>
        <end position="967"/>
    </location>
</feature>
<dbReference type="Proteomes" id="UP001286313">
    <property type="component" value="Unassembled WGS sequence"/>
</dbReference>
<accession>A0AAE1BHQ1</accession>
<evidence type="ECO:0000313" key="2">
    <source>
        <dbReference type="EMBL" id="KAK3849100.1"/>
    </source>
</evidence>
<protein>
    <submittedName>
        <fullName evidence="2">Uncharacterized protein</fullName>
    </submittedName>
</protein>
<feature type="region of interest" description="Disordered" evidence="1">
    <location>
        <begin position="367"/>
        <end position="414"/>
    </location>
</feature>
<feature type="region of interest" description="Disordered" evidence="1">
    <location>
        <begin position="476"/>
        <end position="497"/>
    </location>
</feature>
<feature type="region of interest" description="Disordered" evidence="1">
    <location>
        <begin position="677"/>
        <end position="697"/>
    </location>
</feature>
<dbReference type="EMBL" id="JAWQEG010009138">
    <property type="protein sequence ID" value="KAK3849100.1"/>
    <property type="molecule type" value="Genomic_DNA"/>
</dbReference>
<gene>
    <name evidence="2" type="ORF">Pcinc_044132</name>
</gene>
<feature type="compositionally biased region" description="Low complexity" evidence="1">
    <location>
        <begin position="513"/>
        <end position="533"/>
    </location>
</feature>
<comment type="caution">
    <text evidence="2">The sequence shown here is derived from an EMBL/GenBank/DDBJ whole genome shotgun (WGS) entry which is preliminary data.</text>
</comment>
<sequence>MIGLDSVVVWNLSWSGICCGLESVVVWILLWSGICRGLESVVVWNLSWSGICRGLASVLDRQGATSQLGGGRGLMLPHYPALLLLLVSSGGADFPPPSHSWKDNYRLPSPRSHPSPGEEGHIGREEYEQSSTTSGRGAPTSSKPEIKVRDEALPDDVGGPWEKPTIRSKYGNEQINITHSAPRLSREGYSMVMQFRRHSLPNIKVSLHQPQHNLTQSHRLQSQTVSHSVSRELPEVGIANVTDRVKNSSQVSQVVHNTLGTPWDVERFLPNDNSIPANITGRTNIQQLQSFRRKFRPVNVSGSETQKGDKITASGLLEGVVPQPKSPETNLARDHISSNKIQDSEYVPEFAGGVRRVFLNAISAVASRGDKTRERRQHDKRVNEVSPGYASKASRSSDTSHADHENKWHKGGTQPVLLDKYTRVCNNDNNSITMGEEARVVQLKQEMGNKQLRQEVSEQLKEDVSEKLRQETDEKLRKRMGQQQLRQEKGGVKNVSSNPSFLLSSLTTTTIPTTTIPPSTIPTTTIPTTTIPPSTIPMPRPLFQTLSEGVTSQTRGLHGNISFDELSEKNVSVNKNPQRTPKLNEASPHPDVKLKISTGKRRGTRKEENIRNTPLAQTPDNNNNIKNNKNNNNSNNSNKNSKNLLIRGDRAAGGWDKEGPEALWRQKRNAKEVGKNESLPIGFQSGGEGVYHSSRDDSSQITELRWRQGIDRTSFDPPHFSQDIDFKGSEDGKQIKYRASAISSITGRQTKKQDKYRKNAIKPASQNNGVVPSRPRDKSSLEAGTNFLYKPEDEKEERTSTSKSFLAESHPSSGEEEEEEEEWEEKTWEEDTEDGTWENEDEVETWEEEEEEDEGEETWEEDNTWKNGDETTVEEALVAGDQLVRQKRERWPASVTIDTPYNAWNLTQTPPFPLPKYYRVYTETFPGVYTSYILPDINAHDNQHQASVNPPFSPSDDPEDDDDIDDIQGVTYRSQGDELELEDRRASRSLALHATRASSVRVNKHVRGDRSFVKAPQQRHARSRNRAKRKGKCCANIDMTPPCAS</sequence>
<feature type="compositionally biased region" description="Polar residues" evidence="1">
    <location>
        <begin position="611"/>
        <end position="620"/>
    </location>
</feature>
<feature type="region of interest" description="Disordered" evidence="1">
    <location>
        <begin position="1012"/>
        <end position="1045"/>
    </location>
</feature>
<proteinExistence type="predicted"/>
<feature type="compositionally biased region" description="Low complexity" evidence="1">
    <location>
        <begin position="621"/>
        <end position="642"/>
    </location>
</feature>
<feature type="region of interest" description="Disordered" evidence="1">
    <location>
        <begin position="513"/>
        <end position="536"/>
    </location>
</feature>
<feature type="compositionally biased region" description="Basic and acidic residues" evidence="1">
    <location>
        <begin position="398"/>
        <end position="408"/>
    </location>
</feature>
<evidence type="ECO:0000256" key="1">
    <source>
        <dbReference type="SAM" id="MobiDB-lite"/>
    </source>
</evidence>
<keyword evidence="3" id="KW-1185">Reference proteome</keyword>
<feature type="region of interest" description="Disordered" evidence="1">
    <location>
        <begin position="740"/>
        <end position="870"/>
    </location>
</feature>
<feature type="compositionally biased region" description="Acidic residues" evidence="1">
    <location>
        <begin position="814"/>
        <end position="862"/>
    </location>
</feature>
<feature type="compositionally biased region" description="Basic and acidic residues" evidence="1">
    <location>
        <begin position="368"/>
        <end position="383"/>
    </location>
</feature>
<feature type="region of interest" description="Disordered" evidence="1">
    <location>
        <begin position="568"/>
        <end position="642"/>
    </location>
</feature>
<feature type="compositionally biased region" description="Basic and acidic residues" evidence="1">
    <location>
        <begin position="790"/>
        <end position="800"/>
    </location>
</feature>